<evidence type="ECO:0000256" key="5">
    <source>
        <dbReference type="ARBA" id="ARBA00047925"/>
    </source>
</evidence>
<dbReference type="Gene3D" id="3.40.50.10330">
    <property type="entry name" value="Probable inorganic polyphosphate/atp-NAD kinase, domain 1"/>
    <property type="match status" value="1"/>
</dbReference>
<keyword evidence="4 6" id="KW-0520">NAD</keyword>
<feature type="active site" description="Proton acceptor" evidence="6">
    <location>
        <position position="81"/>
    </location>
</feature>
<keyword evidence="2 6" id="KW-0418">Kinase</keyword>
<comment type="function">
    <text evidence="6">Involved in the regulation of the intracellular balance of NAD and NADP, and is a key enzyme in the biosynthesis of NADP. Catalyzes specifically the phosphorylation on 2'-hydroxyl of the adenosine moiety of NAD to yield NADP.</text>
</comment>
<dbReference type="PANTHER" id="PTHR20275:SF0">
    <property type="entry name" value="NAD KINASE"/>
    <property type="match status" value="1"/>
</dbReference>
<comment type="catalytic activity">
    <reaction evidence="5 6">
        <text>NAD(+) + ATP = ADP + NADP(+) + H(+)</text>
        <dbReference type="Rhea" id="RHEA:18629"/>
        <dbReference type="ChEBI" id="CHEBI:15378"/>
        <dbReference type="ChEBI" id="CHEBI:30616"/>
        <dbReference type="ChEBI" id="CHEBI:57540"/>
        <dbReference type="ChEBI" id="CHEBI:58349"/>
        <dbReference type="ChEBI" id="CHEBI:456216"/>
        <dbReference type="EC" id="2.7.1.23"/>
    </reaction>
</comment>
<evidence type="ECO:0000256" key="2">
    <source>
        <dbReference type="ARBA" id="ARBA00022777"/>
    </source>
</evidence>
<dbReference type="InterPro" id="IPR017438">
    <property type="entry name" value="ATP-NAD_kinase_N"/>
</dbReference>
<keyword evidence="6" id="KW-0547">Nucleotide-binding</keyword>
<dbReference type="InterPro" id="IPR016064">
    <property type="entry name" value="NAD/diacylglycerol_kinase_sf"/>
</dbReference>
<dbReference type="InterPro" id="IPR017437">
    <property type="entry name" value="ATP-NAD_kinase_PpnK-typ_C"/>
</dbReference>
<feature type="binding site" evidence="6">
    <location>
        <begin position="155"/>
        <end position="156"/>
    </location>
    <ligand>
        <name>NAD(+)</name>
        <dbReference type="ChEBI" id="CHEBI:57540"/>
    </ligand>
</feature>
<evidence type="ECO:0000256" key="4">
    <source>
        <dbReference type="ARBA" id="ARBA00023027"/>
    </source>
</evidence>
<dbReference type="HAMAP" id="MF_00361">
    <property type="entry name" value="NAD_kinase"/>
    <property type="match status" value="1"/>
</dbReference>
<keyword evidence="1 6" id="KW-0808">Transferase</keyword>
<evidence type="ECO:0000313" key="7">
    <source>
        <dbReference type="EMBL" id="UOF01060.1"/>
    </source>
</evidence>
<comment type="cofactor">
    <cofactor evidence="6">
        <name>a divalent metal cation</name>
        <dbReference type="ChEBI" id="CHEBI:60240"/>
    </cofactor>
</comment>
<dbReference type="SUPFAM" id="SSF111331">
    <property type="entry name" value="NAD kinase/diacylglycerol kinase-like"/>
    <property type="match status" value="1"/>
</dbReference>
<feature type="binding site" evidence="6">
    <location>
        <position position="86"/>
    </location>
    <ligand>
        <name>NAD(+)</name>
        <dbReference type="ChEBI" id="CHEBI:57540"/>
    </ligand>
</feature>
<proteinExistence type="inferred from homology"/>
<reference evidence="7" key="1">
    <citation type="submission" date="2022-03" db="EMBL/GenBank/DDBJ databases">
        <title>Genome Identification and Characterization of new species Bdellovibrio reynosense LBG001 sp. nov. from a Mexico soil sample.</title>
        <authorList>
            <person name="Camilli A."/>
            <person name="Ajao Y."/>
            <person name="Guo X."/>
        </authorList>
    </citation>
    <scope>NUCLEOTIDE SEQUENCE</scope>
    <source>
        <strain evidence="7">LBG001</strain>
    </source>
</reference>
<dbReference type="PANTHER" id="PTHR20275">
    <property type="entry name" value="NAD KINASE"/>
    <property type="match status" value="1"/>
</dbReference>
<evidence type="ECO:0000256" key="6">
    <source>
        <dbReference type="HAMAP-Rule" id="MF_00361"/>
    </source>
</evidence>
<dbReference type="InterPro" id="IPR002504">
    <property type="entry name" value="NADK"/>
</dbReference>
<dbReference type="GO" id="GO:0016301">
    <property type="term" value="F:kinase activity"/>
    <property type="evidence" value="ECO:0007669"/>
    <property type="project" value="UniProtKB-KW"/>
</dbReference>
<feature type="binding site" evidence="6">
    <location>
        <position position="183"/>
    </location>
    <ligand>
        <name>NAD(+)</name>
        <dbReference type="ChEBI" id="CHEBI:57540"/>
    </ligand>
</feature>
<organism evidence="7 8">
    <name type="scientific">Bdellovibrio reynosensis</name>
    <dbReference type="NCBI Taxonomy" id="2835041"/>
    <lineage>
        <taxon>Bacteria</taxon>
        <taxon>Pseudomonadati</taxon>
        <taxon>Bdellovibrionota</taxon>
        <taxon>Bdellovibrionia</taxon>
        <taxon>Bdellovibrionales</taxon>
        <taxon>Pseudobdellovibrionaceae</taxon>
        <taxon>Bdellovibrio</taxon>
    </lineage>
</organism>
<dbReference type="Pfam" id="PF20143">
    <property type="entry name" value="NAD_kinase_C"/>
    <property type="match status" value="1"/>
</dbReference>
<feature type="binding site" evidence="6">
    <location>
        <position position="220"/>
    </location>
    <ligand>
        <name>NAD(+)</name>
        <dbReference type="ChEBI" id="CHEBI:57540"/>
    </ligand>
</feature>
<protein>
    <recommendedName>
        <fullName evidence="6">NAD kinase</fullName>
        <ecNumber evidence="6">2.7.1.23</ecNumber>
    </recommendedName>
    <alternativeName>
        <fullName evidence="6">ATP-dependent NAD kinase</fullName>
    </alternativeName>
</protein>
<keyword evidence="8" id="KW-1185">Reference proteome</keyword>
<dbReference type="RefSeq" id="WP_243537311.1">
    <property type="nucleotide sequence ID" value="NZ_CP093442.1"/>
</dbReference>
<evidence type="ECO:0000256" key="1">
    <source>
        <dbReference type="ARBA" id="ARBA00022679"/>
    </source>
</evidence>
<dbReference type="EMBL" id="CP093442">
    <property type="protein sequence ID" value="UOF01060.1"/>
    <property type="molecule type" value="Genomic_DNA"/>
</dbReference>
<dbReference type="Gene3D" id="2.60.200.30">
    <property type="entry name" value="Probable inorganic polyphosphate/atp-NAD kinase, domain 2"/>
    <property type="match status" value="1"/>
</dbReference>
<evidence type="ECO:0000256" key="3">
    <source>
        <dbReference type="ARBA" id="ARBA00022857"/>
    </source>
</evidence>
<dbReference type="Proteomes" id="UP000830116">
    <property type="component" value="Chromosome"/>
</dbReference>
<dbReference type="Pfam" id="PF01513">
    <property type="entry name" value="NAD_kinase"/>
    <property type="match status" value="1"/>
</dbReference>
<feature type="binding site" evidence="6">
    <location>
        <position position="255"/>
    </location>
    <ligand>
        <name>NAD(+)</name>
        <dbReference type="ChEBI" id="CHEBI:57540"/>
    </ligand>
</feature>
<gene>
    <name evidence="6" type="primary">nadK</name>
    <name evidence="7" type="ORF">MNR06_15270</name>
</gene>
<name>A0ABY4CFS7_9BACT</name>
<feature type="binding site" evidence="6">
    <location>
        <position position="185"/>
    </location>
    <ligand>
        <name>NAD(+)</name>
        <dbReference type="ChEBI" id="CHEBI:57540"/>
    </ligand>
</feature>
<keyword evidence="6" id="KW-0067">ATP-binding</keyword>
<keyword evidence="3 6" id="KW-0521">NADP</keyword>
<feature type="binding site" evidence="6">
    <location>
        <begin position="81"/>
        <end position="82"/>
    </location>
    <ligand>
        <name>NAD(+)</name>
        <dbReference type="ChEBI" id="CHEBI:57540"/>
    </ligand>
</feature>
<comment type="similarity">
    <text evidence="6">Belongs to the NAD kinase family.</text>
</comment>
<sequence length="299" mass="33213">MAKGLVSKNKLVLKDNCNIALVYRLETAAAVSLSKKVADHLKERGFQIFTAPEQKLIPGTKSAKTKKQMDTMDLIIVLGGDGTYLRAVRLLEGRSVPILGFNMGSLGFLTAHNADTVFDIIEKTLLGKMILSPRTMIVAKILRKGRQRAEFHALNDVVIERGGMSQLINTAIYSEKFLVSEVKADGFIVASPSGSTAYNLAAGGPILHPESKVFVVTPVAPHSLTSRPLIFPDDRELSFRLEGKTQTAHFIVDGQKMTEITADDEVILTRSHYDHWIVREQNHNYFHLLREKLKFGDRS</sequence>
<accession>A0ABY4CFS7</accession>
<comment type="subcellular location">
    <subcellularLocation>
        <location evidence="6">Cytoplasm</location>
    </subcellularLocation>
</comment>
<evidence type="ECO:0000313" key="8">
    <source>
        <dbReference type="Proteomes" id="UP000830116"/>
    </source>
</evidence>
<dbReference type="EC" id="2.7.1.23" evidence="6"/>
<comment type="caution">
    <text evidence="6">Lacks conserved residue(s) required for the propagation of feature annotation.</text>
</comment>
<keyword evidence="6" id="KW-0963">Cytoplasm</keyword>